<dbReference type="AlphaFoldDB" id="A0A1U9VIJ2"/>
<dbReference type="EMBL" id="CP019911">
    <property type="protein sequence ID" value="AQW29891.1"/>
    <property type="molecule type" value="Genomic_DNA"/>
</dbReference>
<sequence>MTRQVLFLDFDGVLHRGNSYLTPEGIVSSAPGRIELFEYAGILAQLLEPYPLVEVILSTDWVPKLGFEQARDALPIEHLRHRVCGSTFDSHADDVPYWLEMRRGWQVLQYVLRHGLTNWLALDDRRDGFESCRARLVDCQTMAGLGDVAVQGRLSQQCQKYFAGTA</sequence>
<organism evidence="1 2">
    <name type="scientific">blood disease bacterium A2-HR MARDI</name>
    <dbReference type="NCBI Taxonomy" id="1944648"/>
    <lineage>
        <taxon>Bacteria</taxon>
        <taxon>Pseudomonadati</taxon>
        <taxon>Pseudomonadota</taxon>
        <taxon>Betaproteobacteria</taxon>
        <taxon>Burkholderiales</taxon>
        <taxon>Burkholderiaceae</taxon>
        <taxon>Ralstonia</taxon>
        <taxon>Ralstonia solanacearum species complex</taxon>
    </lineage>
</organism>
<dbReference type="GO" id="GO:0016787">
    <property type="term" value="F:hydrolase activity"/>
    <property type="evidence" value="ECO:0007669"/>
    <property type="project" value="UniProtKB-KW"/>
</dbReference>
<reference evidence="1 2" key="1">
    <citation type="submission" date="2017-02" db="EMBL/GenBank/DDBJ databases">
        <title>Blood Disease Bacterium A2-HR MARDI.</title>
        <authorList>
            <person name="Badrun R."/>
            <person name="Abu Bakar N."/>
            <person name="Laboh R."/>
        </authorList>
    </citation>
    <scope>NUCLEOTIDE SEQUENCE [LARGE SCALE GENOMIC DNA]</scope>
    <source>
        <strain evidence="1 2">A2-HR MARDI</strain>
    </source>
</reference>
<evidence type="ECO:0000313" key="2">
    <source>
        <dbReference type="Proteomes" id="UP000189628"/>
    </source>
</evidence>
<keyword evidence="1" id="KW-0378">Hydrolase</keyword>
<dbReference type="Pfam" id="PF18143">
    <property type="entry name" value="HAD_SAK_2"/>
    <property type="match status" value="1"/>
</dbReference>
<evidence type="ECO:0000313" key="1">
    <source>
        <dbReference type="EMBL" id="AQW29891.1"/>
    </source>
</evidence>
<accession>A0A1U9VIJ2</accession>
<dbReference type="RefSeq" id="WP_078222289.1">
    <property type="nucleotide sequence ID" value="NZ_CP019911.1"/>
</dbReference>
<dbReference type="Proteomes" id="UP000189628">
    <property type="component" value="Chromosome"/>
</dbReference>
<protein>
    <submittedName>
        <fullName evidence="1">Hydrolase</fullName>
    </submittedName>
</protein>
<proteinExistence type="predicted"/>
<gene>
    <name evidence="1" type="ORF">B0B51_07805</name>
</gene>
<name>A0A1U9VIJ2_9RALS</name>